<protein>
    <submittedName>
        <fullName evidence="2">Uncharacterized protein</fullName>
    </submittedName>
</protein>
<sequence length="146" mass="16217">MGVLEKTLNAIKQRAQASKSILQALKTGHDEGKRAAPARSSRNDAQIGGRLDWGSRFTRNGQEYQNVNFQLNKEAKDSSIKQLVKKNGTHKKYAEVAVPVSDPQVATEKVEGGKKIKLSDQEIAAAKERELAKRRDNMFKDLNDAL</sequence>
<organism evidence="2 3">
    <name type="scientific">Meristemomyces frigidus</name>
    <dbReference type="NCBI Taxonomy" id="1508187"/>
    <lineage>
        <taxon>Eukaryota</taxon>
        <taxon>Fungi</taxon>
        <taxon>Dikarya</taxon>
        <taxon>Ascomycota</taxon>
        <taxon>Pezizomycotina</taxon>
        <taxon>Dothideomycetes</taxon>
        <taxon>Dothideomycetidae</taxon>
        <taxon>Mycosphaerellales</taxon>
        <taxon>Teratosphaeriaceae</taxon>
        <taxon>Meristemomyces</taxon>
    </lineage>
</organism>
<accession>A0AAN7YH91</accession>
<reference evidence="2" key="1">
    <citation type="submission" date="2023-08" db="EMBL/GenBank/DDBJ databases">
        <title>Black Yeasts Isolated from many extreme environments.</title>
        <authorList>
            <person name="Coleine C."/>
            <person name="Stajich J.E."/>
            <person name="Selbmann L."/>
        </authorList>
    </citation>
    <scope>NUCLEOTIDE SEQUENCE</scope>
    <source>
        <strain evidence="2">CCFEE 5401</strain>
    </source>
</reference>
<gene>
    <name evidence="2" type="ORF">LTR62_003118</name>
</gene>
<name>A0AAN7YH91_9PEZI</name>
<dbReference type="EMBL" id="JAVRRL010000020">
    <property type="protein sequence ID" value="KAK5113995.1"/>
    <property type="molecule type" value="Genomic_DNA"/>
</dbReference>
<evidence type="ECO:0000313" key="2">
    <source>
        <dbReference type="EMBL" id="KAK5113995.1"/>
    </source>
</evidence>
<evidence type="ECO:0000313" key="3">
    <source>
        <dbReference type="Proteomes" id="UP001310890"/>
    </source>
</evidence>
<feature type="region of interest" description="Disordered" evidence="1">
    <location>
        <begin position="28"/>
        <end position="47"/>
    </location>
</feature>
<comment type="caution">
    <text evidence="2">The sequence shown here is derived from an EMBL/GenBank/DDBJ whole genome shotgun (WGS) entry which is preliminary data.</text>
</comment>
<dbReference type="Proteomes" id="UP001310890">
    <property type="component" value="Unassembled WGS sequence"/>
</dbReference>
<proteinExistence type="predicted"/>
<evidence type="ECO:0000256" key="1">
    <source>
        <dbReference type="SAM" id="MobiDB-lite"/>
    </source>
</evidence>
<dbReference type="AlphaFoldDB" id="A0AAN7YH91"/>